<accession>A0ACC3BRX3</accession>
<reference evidence="1" key="1">
    <citation type="submission" date="2019-11" db="EMBL/GenBank/DDBJ databases">
        <title>Nori genome reveals adaptations in red seaweeds to the harsh intertidal environment.</title>
        <authorList>
            <person name="Wang D."/>
            <person name="Mao Y."/>
        </authorList>
    </citation>
    <scope>NUCLEOTIDE SEQUENCE</scope>
    <source>
        <tissue evidence="1">Gametophyte</tissue>
    </source>
</reference>
<evidence type="ECO:0000313" key="2">
    <source>
        <dbReference type="Proteomes" id="UP000798662"/>
    </source>
</evidence>
<protein>
    <submittedName>
        <fullName evidence="1">Uncharacterized protein</fullName>
    </submittedName>
</protein>
<dbReference type="EMBL" id="CM020618">
    <property type="protein sequence ID" value="KAK1860665.1"/>
    <property type="molecule type" value="Genomic_DNA"/>
</dbReference>
<sequence length="393" mass="42214">MTHYLPRHSVEAIRSAVAGGGVRGRDVPRGSRRPAYPAKATVAAAMGGSRQQRRSRGSRGVALRPVLLRARVAPGQPLPASEGGPRGVDEKVAKGKASAKARAGGARTSASGGKAAVRTSVGSGLDEYMALPNKFWGQAHYEHERRADTGETMVRLVGQPDEFVYDTFFKHPLRRGGVFVELGAVDGIKYSNTRFFEDTLDWSGLLIEGSKENFLSMYHNRPRSAKAWSAVCDSVGTKLFVGDGAAAGAVETLSEKHLLSFGKFFKSMDPYDVPCEPLRDILARSGVTHIDLFSLDISGSEAVALRTFDWSAVSVDVLILYPGVSCMEGSVNVCETALLKAGMCRAAKLAVNEYWVGTRALKARHCVDSVKLTPTPTPTPAAKEKEEDATSND</sequence>
<gene>
    <name evidence="1" type="ORF">I4F81_003253</name>
</gene>
<organism evidence="1 2">
    <name type="scientific">Pyropia yezoensis</name>
    <name type="common">Susabi-nori</name>
    <name type="synonym">Porphyra yezoensis</name>
    <dbReference type="NCBI Taxonomy" id="2788"/>
    <lineage>
        <taxon>Eukaryota</taxon>
        <taxon>Rhodophyta</taxon>
        <taxon>Bangiophyceae</taxon>
        <taxon>Bangiales</taxon>
        <taxon>Bangiaceae</taxon>
        <taxon>Pyropia</taxon>
    </lineage>
</organism>
<proteinExistence type="predicted"/>
<keyword evidence="2" id="KW-1185">Reference proteome</keyword>
<name>A0ACC3BRX3_PYRYE</name>
<dbReference type="Proteomes" id="UP000798662">
    <property type="component" value="Chromosome 1"/>
</dbReference>
<evidence type="ECO:0000313" key="1">
    <source>
        <dbReference type="EMBL" id="KAK1860665.1"/>
    </source>
</evidence>
<comment type="caution">
    <text evidence="1">The sequence shown here is derived from an EMBL/GenBank/DDBJ whole genome shotgun (WGS) entry which is preliminary data.</text>
</comment>